<feature type="transmembrane region" description="Helical" evidence="6">
    <location>
        <begin position="189"/>
        <end position="209"/>
    </location>
</feature>
<sequence>MGLAEHAATPYLGMVLASTAQVGLIIISKSALASGMTNYTFVAYSNALAALILLPLSLLVHRSSNRPPLTFLILCGFFSLGVLGQVLAPLSLCLAQLTGYTGISYTSAEFASAMLNLIPGFTFVLAVVFRMEVLNCRSSSFLAKTLGTVVSISGAFVVTLYKGPEILTHLSSPKLHYEYIGVLAAQSSWIIGGLFLAADCVVASAYIIVQASILKKYPAELIIVFFYCFFAAILSTFVSLITDRELSAWSLQPNIRLIAVLYSGVFGSAFQVSVTAWCLHKKGPLFVAMFHPLGIVISAVLGVIFLDDILYLGSLLGSVIIVIGFYSVMWGKAKELKVIDKNTTNSEKAPLLPIEYERTTSIDRS</sequence>
<reference evidence="8" key="2">
    <citation type="submission" date="2020-08" db="EMBL/GenBank/DDBJ databases">
        <title>Plant Genome Project.</title>
        <authorList>
            <person name="Zhang R.-G."/>
        </authorList>
    </citation>
    <scope>NUCLEOTIDE SEQUENCE</scope>
    <source>
        <strain evidence="8">Huo1</strain>
        <tissue evidence="8">Leaf</tissue>
    </source>
</reference>
<evidence type="ECO:0000256" key="6">
    <source>
        <dbReference type="RuleBase" id="RU363077"/>
    </source>
</evidence>
<dbReference type="PANTHER" id="PTHR31218">
    <property type="entry name" value="WAT1-RELATED PROTEIN"/>
    <property type="match status" value="1"/>
</dbReference>
<dbReference type="GO" id="GO:0016020">
    <property type="term" value="C:membrane"/>
    <property type="evidence" value="ECO:0007669"/>
    <property type="project" value="UniProtKB-SubCell"/>
</dbReference>
<dbReference type="InterPro" id="IPR037185">
    <property type="entry name" value="EmrE-like"/>
</dbReference>
<feature type="transmembrane region" description="Helical" evidence="6">
    <location>
        <begin position="39"/>
        <end position="59"/>
    </location>
</feature>
<evidence type="ECO:0000256" key="1">
    <source>
        <dbReference type="ARBA" id="ARBA00004141"/>
    </source>
</evidence>
<feature type="transmembrane region" description="Helical" evidence="6">
    <location>
        <begin position="311"/>
        <end position="331"/>
    </location>
</feature>
<keyword evidence="4 6" id="KW-1133">Transmembrane helix</keyword>
<name>A0A8X8X935_SALSN</name>
<dbReference type="Proteomes" id="UP000298416">
    <property type="component" value="Unassembled WGS sequence"/>
</dbReference>
<comment type="subcellular location">
    <subcellularLocation>
        <location evidence="1 6">Membrane</location>
        <topology evidence="1 6">Multi-pass membrane protein</topology>
    </subcellularLocation>
</comment>
<accession>A0A8X8X935</accession>
<feature type="transmembrane region" description="Helical" evidence="6">
    <location>
        <begin position="12"/>
        <end position="33"/>
    </location>
</feature>
<dbReference type="SUPFAM" id="SSF103481">
    <property type="entry name" value="Multidrug resistance efflux transporter EmrE"/>
    <property type="match status" value="1"/>
</dbReference>
<evidence type="ECO:0000256" key="5">
    <source>
        <dbReference type="ARBA" id="ARBA00023136"/>
    </source>
</evidence>
<feature type="transmembrane region" description="Helical" evidence="6">
    <location>
        <begin position="110"/>
        <end position="129"/>
    </location>
</feature>
<dbReference type="AlphaFoldDB" id="A0A8X8X935"/>
<feature type="transmembrane region" description="Helical" evidence="6">
    <location>
        <begin position="285"/>
        <end position="305"/>
    </location>
</feature>
<gene>
    <name evidence="8" type="ORF">SASPL_130913</name>
</gene>
<evidence type="ECO:0000256" key="4">
    <source>
        <dbReference type="ARBA" id="ARBA00022989"/>
    </source>
</evidence>
<keyword evidence="9" id="KW-1185">Reference proteome</keyword>
<comment type="caution">
    <text evidence="8">The sequence shown here is derived from an EMBL/GenBank/DDBJ whole genome shotgun (WGS) entry which is preliminary data.</text>
</comment>
<reference evidence="8" key="1">
    <citation type="submission" date="2018-01" db="EMBL/GenBank/DDBJ databases">
        <authorList>
            <person name="Mao J.F."/>
        </authorList>
    </citation>
    <scope>NUCLEOTIDE SEQUENCE</scope>
    <source>
        <strain evidence="8">Huo1</strain>
        <tissue evidence="8">Leaf</tissue>
    </source>
</reference>
<dbReference type="GO" id="GO:0022857">
    <property type="term" value="F:transmembrane transporter activity"/>
    <property type="evidence" value="ECO:0007669"/>
    <property type="project" value="InterPro"/>
</dbReference>
<dbReference type="EMBL" id="PNBA02000011">
    <property type="protein sequence ID" value="KAG6407913.1"/>
    <property type="molecule type" value="Genomic_DNA"/>
</dbReference>
<keyword evidence="3 6" id="KW-0812">Transmembrane</keyword>
<evidence type="ECO:0000256" key="2">
    <source>
        <dbReference type="ARBA" id="ARBA00007635"/>
    </source>
</evidence>
<feature type="transmembrane region" description="Helical" evidence="6">
    <location>
        <begin position="254"/>
        <end position="278"/>
    </location>
</feature>
<feature type="domain" description="EamA" evidence="7">
    <location>
        <begin position="191"/>
        <end position="328"/>
    </location>
</feature>
<keyword evidence="5 6" id="KW-0472">Membrane</keyword>
<feature type="transmembrane region" description="Helical" evidence="6">
    <location>
        <begin position="71"/>
        <end position="90"/>
    </location>
</feature>
<feature type="transmembrane region" description="Helical" evidence="6">
    <location>
        <begin position="221"/>
        <end position="242"/>
    </location>
</feature>
<dbReference type="Pfam" id="PF00892">
    <property type="entry name" value="EamA"/>
    <property type="match status" value="1"/>
</dbReference>
<evidence type="ECO:0000256" key="3">
    <source>
        <dbReference type="ARBA" id="ARBA00022692"/>
    </source>
</evidence>
<evidence type="ECO:0000259" key="7">
    <source>
        <dbReference type="Pfam" id="PF00892"/>
    </source>
</evidence>
<proteinExistence type="inferred from homology"/>
<protein>
    <recommendedName>
        <fullName evidence="6">WAT1-related protein</fullName>
    </recommendedName>
</protein>
<comment type="similarity">
    <text evidence="2 6">Belongs to the drug/metabolite transporter (DMT) superfamily. Plant drug/metabolite exporter (P-DME) (TC 2.A.7.4) family.</text>
</comment>
<feature type="transmembrane region" description="Helical" evidence="6">
    <location>
        <begin position="141"/>
        <end position="161"/>
    </location>
</feature>
<dbReference type="InterPro" id="IPR030184">
    <property type="entry name" value="WAT1-related"/>
</dbReference>
<organism evidence="8">
    <name type="scientific">Salvia splendens</name>
    <name type="common">Scarlet sage</name>
    <dbReference type="NCBI Taxonomy" id="180675"/>
    <lineage>
        <taxon>Eukaryota</taxon>
        <taxon>Viridiplantae</taxon>
        <taxon>Streptophyta</taxon>
        <taxon>Embryophyta</taxon>
        <taxon>Tracheophyta</taxon>
        <taxon>Spermatophyta</taxon>
        <taxon>Magnoliopsida</taxon>
        <taxon>eudicotyledons</taxon>
        <taxon>Gunneridae</taxon>
        <taxon>Pentapetalae</taxon>
        <taxon>asterids</taxon>
        <taxon>lamiids</taxon>
        <taxon>Lamiales</taxon>
        <taxon>Lamiaceae</taxon>
        <taxon>Nepetoideae</taxon>
        <taxon>Mentheae</taxon>
        <taxon>Salviinae</taxon>
        <taxon>Salvia</taxon>
        <taxon>Salvia subgen. Calosphace</taxon>
        <taxon>core Calosphace</taxon>
    </lineage>
</organism>
<evidence type="ECO:0000313" key="8">
    <source>
        <dbReference type="EMBL" id="KAG6407913.1"/>
    </source>
</evidence>
<evidence type="ECO:0000313" key="9">
    <source>
        <dbReference type="Proteomes" id="UP000298416"/>
    </source>
</evidence>
<dbReference type="InterPro" id="IPR000620">
    <property type="entry name" value="EamA_dom"/>
</dbReference>